<evidence type="ECO:0000313" key="3">
    <source>
        <dbReference type="Proteomes" id="UP000093861"/>
    </source>
</evidence>
<dbReference type="AlphaFoldDB" id="A0A1A2RUY7"/>
<name>A0A1A2RUY7_9MYCO</name>
<comment type="caution">
    <text evidence="2">The sequence shown here is derived from an EMBL/GenBank/DDBJ whole genome shotgun (WGS) entry which is preliminary data.</text>
</comment>
<evidence type="ECO:0000313" key="2">
    <source>
        <dbReference type="EMBL" id="OBH55796.1"/>
    </source>
</evidence>
<protein>
    <submittedName>
        <fullName evidence="2">Uncharacterized protein</fullName>
    </submittedName>
</protein>
<sequence length="60" mass="6451">MASQNSCSRTTGIVGLQPDAGERSAARFASWESDRDGDIQVGRLRMSPAVKELSARVQTV</sequence>
<proteinExistence type="predicted"/>
<gene>
    <name evidence="2" type="ORF">A5685_10100</name>
</gene>
<dbReference type="Proteomes" id="UP000093861">
    <property type="component" value="Unassembled WGS sequence"/>
</dbReference>
<organism evidence="2 3">
    <name type="scientific">Mycobacterium colombiense</name>
    <dbReference type="NCBI Taxonomy" id="339268"/>
    <lineage>
        <taxon>Bacteria</taxon>
        <taxon>Bacillati</taxon>
        <taxon>Actinomycetota</taxon>
        <taxon>Actinomycetes</taxon>
        <taxon>Mycobacteriales</taxon>
        <taxon>Mycobacteriaceae</taxon>
        <taxon>Mycobacterium</taxon>
        <taxon>Mycobacterium avium complex (MAC)</taxon>
    </lineage>
</organism>
<feature type="compositionally biased region" description="Polar residues" evidence="1">
    <location>
        <begin position="1"/>
        <end position="11"/>
    </location>
</feature>
<evidence type="ECO:0000256" key="1">
    <source>
        <dbReference type="SAM" id="MobiDB-lite"/>
    </source>
</evidence>
<dbReference type="EMBL" id="LZJS01000133">
    <property type="protein sequence ID" value="OBH55796.1"/>
    <property type="molecule type" value="Genomic_DNA"/>
</dbReference>
<feature type="region of interest" description="Disordered" evidence="1">
    <location>
        <begin position="1"/>
        <end position="21"/>
    </location>
</feature>
<reference evidence="2 3" key="1">
    <citation type="submission" date="2016-06" db="EMBL/GenBank/DDBJ databases">
        <authorList>
            <person name="Kjaerup R.B."/>
            <person name="Dalgaard T.S."/>
            <person name="Juul-Madsen H.R."/>
        </authorList>
    </citation>
    <scope>NUCLEOTIDE SEQUENCE [LARGE SCALE GENOMIC DNA]</scope>
    <source>
        <strain evidence="2 3">E2464</strain>
    </source>
</reference>
<accession>A0A1A2RUY7</accession>